<evidence type="ECO:0000313" key="2">
    <source>
        <dbReference type="EMBL" id="RJQ87263.1"/>
    </source>
</evidence>
<dbReference type="Pfam" id="PF19809">
    <property type="entry name" value="DUF6292"/>
    <property type="match status" value="1"/>
</dbReference>
<dbReference type="RefSeq" id="WP_120023073.1">
    <property type="nucleotide sequence ID" value="NZ_QZFV01000069.1"/>
</dbReference>
<dbReference type="OrthoDB" id="4190452at2"/>
<dbReference type="Proteomes" id="UP000285112">
    <property type="component" value="Unassembled WGS sequence"/>
</dbReference>
<gene>
    <name evidence="2" type="ORF">D5S19_10055</name>
</gene>
<dbReference type="InterPro" id="IPR046259">
    <property type="entry name" value="DUF6292"/>
</dbReference>
<accession>A0A419I733</accession>
<feature type="domain" description="DUF6292" evidence="1">
    <location>
        <begin position="21"/>
        <end position="106"/>
    </location>
</feature>
<evidence type="ECO:0000313" key="3">
    <source>
        <dbReference type="Proteomes" id="UP000285112"/>
    </source>
</evidence>
<evidence type="ECO:0000259" key="1">
    <source>
        <dbReference type="Pfam" id="PF19809"/>
    </source>
</evidence>
<name>A0A419I733_9PSEU</name>
<dbReference type="AlphaFoldDB" id="A0A419I733"/>
<keyword evidence="3" id="KW-1185">Reference proteome</keyword>
<organism evidence="2 3">
    <name type="scientific">Amycolatopsis panacis</name>
    <dbReference type="NCBI Taxonomy" id="2340917"/>
    <lineage>
        <taxon>Bacteria</taxon>
        <taxon>Bacillati</taxon>
        <taxon>Actinomycetota</taxon>
        <taxon>Actinomycetes</taxon>
        <taxon>Pseudonocardiales</taxon>
        <taxon>Pseudonocardiaceae</taxon>
        <taxon>Amycolatopsis</taxon>
    </lineage>
</organism>
<protein>
    <recommendedName>
        <fullName evidence="1">DUF6292 domain-containing protein</fullName>
    </recommendedName>
</protein>
<reference evidence="2 3" key="1">
    <citation type="submission" date="2018-09" db="EMBL/GenBank/DDBJ databases">
        <title>YIM PH 21725 draft genome.</title>
        <authorList>
            <person name="Miao C."/>
        </authorList>
    </citation>
    <scope>NUCLEOTIDE SEQUENCE [LARGE SCALE GENOMIC DNA]</scope>
    <source>
        <strain evidence="3">YIM PH21725</strain>
    </source>
</reference>
<comment type="caution">
    <text evidence="2">The sequence shown here is derived from an EMBL/GenBank/DDBJ whole genome shotgun (WGS) entry which is preliminary data.</text>
</comment>
<proteinExistence type="predicted"/>
<dbReference type="EMBL" id="QZFV01000069">
    <property type="protein sequence ID" value="RJQ87263.1"/>
    <property type="molecule type" value="Genomic_DNA"/>
</dbReference>
<sequence>MTAQIVHVDEENRLLNGISAYVAEVSSAAGVGPESCTLDLDRPMSAYIALDGQLAAYPGRDTALVWDERHGWSFTVETHSGEDLLVVAYLGGERVPPPSAVREFLRTVRARTRRSEPPTPPGLRSDRTDVIARLLGYWSPQLSPGR</sequence>